<protein>
    <recommendedName>
        <fullName evidence="3">LamG domain-containing protein</fullName>
    </recommendedName>
</protein>
<dbReference type="EMBL" id="VAUV01000005">
    <property type="protein sequence ID" value="TLD71491.1"/>
    <property type="molecule type" value="Genomic_DNA"/>
</dbReference>
<comment type="caution">
    <text evidence="1">The sequence shown here is derived from an EMBL/GenBank/DDBJ whole genome shotgun (WGS) entry which is preliminary data.</text>
</comment>
<dbReference type="Proteomes" id="UP000306196">
    <property type="component" value="Unassembled WGS sequence"/>
</dbReference>
<dbReference type="AlphaFoldDB" id="A0A5R8KGX7"/>
<dbReference type="RefSeq" id="WP_138085704.1">
    <property type="nucleotide sequence ID" value="NZ_VAUV01000005.1"/>
</dbReference>
<evidence type="ECO:0000313" key="1">
    <source>
        <dbReference type="EMBL" id="TLD71491.1"/>
    </source>
</evidence>
<reference evidence="1 2" key="1">
    <citation type="submission" date="2019-05" db="EMBL/GenBank/DDBJ databases">
        <title>Verrucobacter flavum gen. nov., sp. nov. a new member of the family Verrucomicrobiaceae.</title>
        <authorList>
            <person name="Szuroczki S."/>
            <person name="Abbaszade G."/>
            <person name="Szabo A."/>
            <person name="Felfoldi T."/>
            <person name="Schumann P."/>
            <person name="Boka K."/>
            <person name="Keki Z."/>
            <person name="Toumi M."/>
            <person name="Toth E."/>
        </authorList>
    </citation>
    <scope>NUCLEOTIDE SEQUENCE [LARGE SCALE GENOMIC DNA]</scope>
    <source>
        <strain evidence="1 2">MG-N-17</strain>
    </source>
</reference>
<evidence type="ECO:0000313" key="2">
    <source>
        <dbReference type="Proteomes" id="UP000306196"/>
    </source>
</evidence>
<evidence type="ECO:0008006" key="3">
    <source>
        <dbReference type="Google" id="ProtNLM"/>
    </source>
</evidence>
<sequence length="336" mass="35041">MYGKPLTDAEIQKITRDMAKRWDVSIAAPDEPDCSTSVPVCLAGLNPACSDGSAVSCSSGESVCPAGQVAECTACAASNICPSGVSGCTHWFDAQAGSSLRGDISANYPQVSSGGDKINLWCDKASGNHATAMGSPVLRTSVINSYNAIETVDAVSSFIAQGKTTNTDFTVIAVANFDLGTSTVVGSYQKLGLGNHNRVLRTDVGTGTCYSTCSAPELCSFGHQTVPTDTNHIMSFSFNESTKKRMSVVNGKKLIDSVAMSHVPDADYRMSGIMLGETFTGFVGEVAIYNRTLSESEAAEIECGMATRWGLCASMLSGYCTGTSNPACGSASYTCP</sequence>
<accession>A0A5R8KGX7</accession>
<dbReference type="SUPFAM" id="SSF49899">
    <property type="entry name" value="Concanavalin A-like lectins/glucanases"/>
    <property type="match status" value="1"/>
</dbReference>
<name>A0A5R8KGX7_9BACT</name>
<dbReference type="Gene3D" id="2.60.120.200">
    <property type="match status" value="1"/>
</dbReference>
<dbReference type="OrthoDB" id="9801383at2"/>
<dbReference type="InterPro" id="IPR013320">
    <property type="entry name" value="ConA-like_dom_sf"/>
</dbReference>
<proteinExistence type="predicted"/>
<gene>
    <name evidence="1" type="ORF">FEM03_08175</name>
</gene>
<keyword evidence="2" id="KW-1185">Reference proteome</keyword>
<organism evidence="1 2">
    <name type="scientific">Phragmitibacter flavus</name>
    <dbReference type="NCBI Taxonomy" id="2576071"/>
    <lineage>
        <taxon>Bacteria</taxon>
        <taxon>Pseudomonadati</taxon>
        <taxon>Verrucomicrobiota</taxon>
        <taxon>Verrucomicrobiia</taxon>
        <taxon>Verrucomicrobiales</taxon>
        <taxon>Verrucomicrobiaceae</taxon>
        <taxon>Phragmitibacter</taxon>
    </lineage>
</organism>